<sequence>MSIDLTFPVAPFGLEPLHAFTLDLVEGTEGLFALVGSGTTAAGVDAPRLYLLDAAVHLPDYAPLLSDEQADGIGLTRAEDAMLLVVANPDTAGTTVNLLAPVVVNARTGVGAQCILEDQDLPVRAELVRS</sequence>
<dbReference type="SUPFAM" id="SSF141457">
    <property type="entry name" value="BH3618-like"/>
    <property type="match status" value="1"/>
</dbReference>
<dbReference type="Pfam" id="PF02623">
    <property type="entry name" value="FliW"/>
    <property type="match status" value="1"/>
</dbReference>
<keyword evidence="5" id="KW-1185">Reference proteome</keyword>
<reference evidence="4 5" key="1">
    <citation type="journal article" date="2019" name="Int. J. Syst. Evol. Microbiol.">
        <title>The Global Catalogue of Microorganisms (GCM) 10K type strain sequencing project: providing services to taxonomists for standard genome sequencing and annotation.</title>
        <authorList>
            <consortium name="The Broad Institute Genomics Platform"/>
            <consortium name="The Broad Institute Genome Sequencing Center for Infectious Disease"/>
            <person name="Wu L."/>
            <person name="Ma J."/>
        </authorList>
    </citation>
    <scope>NUCLEOTIDE SEQUENCE [LARGE SCALE GENOMIC DNA]</scope>
    <source>
        <strain evidence="4 5">JCM 12140</strain>
    </source>
</reference>
<evidence type="ECO:0000313" key="4">
    <source>
        <dbReference type="EMBL" id="GAA1494162.1"/>
    </source>
</evidence>
<evidence type="ECO:0000313" key="5">
    <source>
        <dbReference type="Proteomes" id="UP001501742"/>
    </source>
</evidence>
<dbReference type="Proteomes" id="UP001501742">
    <property type="component" value="Unassembled WGS sequence"/>
</dbReference>
<dbReference type="InterPro" id="IPR024046">
    <property type="entry name" value="Flagellar_assmbl_FliW_dom_sf"/>
</dbReference>
<dbReference type="PANTHER" id="PTHR39190">
    <property type="entry name" value="FLAGELLAR ASSEMBLY FACTOR FLIW"/>
    <property type="match status" value="1"/>
</dbReference>
<comment type="caution">
    <text evidence="4">The sequence shown here is derived from an EMBL/GenBank/DDBJ whole genome shotgun (WGS) entry which is preliminary data.</text>
</comment>
<dbReference type="RefSeq" id="WP_204607964.1">
    <property type="nucleotide sequence ID" value="NZ_BAAAJX010000014.1"/>
</dbReference>
<proteinExistence type="predicted"/>
<name>A0ABN1ZFF9_9MICO</name>
<gene>
    <name evidence="4" type="ORF">GCM10009627_25080</name>
</gene>
<evidence type="ECO:0000256" key="1">
    <source>
        <dbReference type="ARBA" id="ARBA00022490"/>
    </source>
</evidence>
<dbReference type="Gene3D" id="2.30.290.10">
    <property type="entry name" value="BH3618-like"/>
    <property type="match status" value="1"/>
</dbReference>
<accession>A0ABN1ZFF9</accession>
<dbReference type="EMBL" id="BAAAJX010000014">
    <property type="protein sequence ID" value="GAA1494162.1"/>
    <property type="molecule type" value="Genomic_DNA"/>
</dbReference>
<evidence type="ECO:0008006" key="6">
    <source>
        <dbReference type="Google" id="ProtNLM"/>
    </source>
</evidence>
<keyword evidence="1" id="KW-0963">Cytoplasm</keyword>
<organism evidence="4 5">
    <name type="scientific">Curtobacterium herbarum</name>
    <dbReference type="NCBI Taxonomy" id="150122"/>
    <lineage>
        <taxon>Bacteria</taxon>
        <taxon>Bacillati</taxon>
        <taxon>Actinomycetota</taxon>
        <taxon>Actinomycetes</taxon>
        <taxon>Micrococcales</taxon>
        <taxon>Microbacteriaceae</taxon>
        <taxon>Curtobacterium</taxon>
    </lineage>
</organism>
<keyword evidence="3" id="KW-0810">Translation regulation</keyword>
<keyword evidence="2" id="KW-1005">Bacterial flagellum biogenesis</keyword>
<protein>
    <recommendedName>
        <fullName evidence="6">Flagellar assembly protein FliW</fullName>
    </recommendedName>
</protein>
<evidence type="ECO:0000256" key="2">
    <source>
        <dbReference type="ARBA" id="ARBA00022795"/>
    </source>
</evidence>
<dbReference type="PANTHER" id="PTHR39190:SF1">
    <property type="entry name" value="FLAGELLAR ASSEMBLY FACTOR FLIW"/>
    <property type="match status" value="1"/>
</dbReference>
<dbReference type="InterPro" id="IPR003775">
    <property type="entry name" value="Flagellar_assembly_factor_FliW"/>
</dbReference>
<evidence type="ECO:0000256" key="3">
    <source>
        <dbReference type="ARBA" id="ARBA00022845"/>
    </source>
</evidence>